<dbReference type="PANTHER" id="PTHR44757:SF2">
    <property type="entry name" value="BIOFILM ARCHITECTURE MAINTENANCE PROTEIN MBAA"/>
    <property type="match status" value="1"/>
</dbReference>
<dbReference type="NCBIfam" id="TIGR00229">
    <property type="entry name" value="sensory_box"/>
    <property type="match status" value="1"/>
</dbReference>
<dbReference type="InterPro" id="IPR013767">
    <property type="entry name" value="PAS_fold"/>
</dbReference>
<dbReference type="Pfam" id="PF00563">
    <property type="entry name" value="EAL"/>
    <property type="match status" value="1"/>
</dbReference>
<dbReference type="GO" id="GO:0005886">
    <property type="term" value="C:plasma membrane"/>
    <property type="evidence" value="ECO:0007669"/>
    <property type="project" value="UniProtKB-SubCell"/>
</dbReference>
<dbReference type="NCBIfam" id="TIGR00254">
    <property type="entry name" value="GGDEF"/>
    <property type="match status" value="1"/>
</dbReference>
<comment type="subcellular location">
    <subcellularLocation>
        <location evidence="2">Cell membrane</location>
        <topology evidence="2">Multi-pass membrane protein</topology>
    </subcellularLocation>
</comment>
<name>A0A831RMU9_9GAMM</name>
<dbReference type="InterPro" id="IPR035919">
    <property type="entry name" value="EAL_sf"/>
</dbReference>
<feature type="transmembrane region" description="Helical" evidence="7">
    <location>
        <begin position="266"/>
        <end position="284"/>
    </location>
</feature>
<dbReference type="InterPro" id="IPR035965">
    <property type="entry name" value="PAS-like_dom_sf"/>
</dbReference>
<dbReference type="Pfam" id="PF00990">
    <property type="entry name" value="GGDEF"/>
    <property type="match status" value="1"/>
</dbReference>
<dbReference type="SUPFAM" id="SSF141868">
    <property type="entry name" value="EAL domain-like"/>
    <property type="match status" value="1"/>
</dbReference>
<reference evidence="12" key="1">
    <citation type="journal article" date="2020" name="mSystems">
        <title>Genome- and Community-Level Interaction Insights into Carbon Utilization and Element Cycling Functions of Hydrothermarchaeota in Hydrothermal Sediment.</title>
        <authorList>
            <person name="Zhou Z."/>
            <person name="Liu Y."/>
            <person name="Xu W."/>
            <person name="Pan J."/>
            <person name="Luo Z.H."/>
            <person name="Li M."/>
        </authorList>
    </citation>
    <scope>NUCLEOTIDE SEQUENCE [LARGE SCALE GENOMIC DNA]</scope>
    <source>
        <strain evidence="12">HyVt-443</strain>
    </source>
</reference>
<dbReference type="Gene3D" id="3.30.70.270">
    <property type="match status" value="1"/>
</dbReference>
<dbReference type="Gene3D" id="3.30.450.20">
    <property type="entry name" value="PAS domain"/>
    <property type="match status" value="1"/>
</dbReference>
<dbReference type="GO" id="GO:0003824">
    <property type="term" value="F:catalytic activity"/>
    <property type="evidence" value="ECO:0007669"/>
    <property type="project" value="UniProtKB-ARBA"/>
</dbReference>
<dbReference type="InterPro" id="IPR001633">
    <property type="entry name" value="EAL_dom"/>
</dbReference>
<feature type="transmembrane region" description="Helical" evidence="7">
    <location>
        <begin position="162"/>
        <end position="183"/>
    </location>
</feature>
<feature type="domain" description="EAL" evidence="10">
    <location>
        <begin position="677"/>
        <end position="931"/>
    </location>
</feature>
<dbReference type="InterPro" id="IPR007895">
    <property type="entry name" value="MASE1"/>
</dbReference>
<feature type="transmembrane region" description="Helical" evidence="7">
    <location>
        <begin position="233"/>
        <end position="254"/>
    </location>
</feature>
<evidence type="ECO:0000256" key="2">
    <source>
        <dbReference type="ARBA" id="ARBA00004651"/>
    </source>
</evidence>
<dbReference type="InterPro" id="IPR000700">
    <property type="entry name" value="PAS-assoc_C"/>
</dbReference>
<feature type="transmembrane region" description="Helical" evidence="7">
    <location>
        <begin position="195"/>
        <end position="221"/>
    </location>
</feature>
<comment type="caution">
    <text evidence="12">The sequence shown here is derived from an EMBL/GenBank/DDBJ whole genome shotgun (WGS) entry which is preliminary data.</text>
</comment>
<organism evidence="12">
    <name type="scientific">Sedimenticola thiotaurini</name>
    <dbReference type="NCBI Taxonomy" id="1543721"/>
    <lineage>
        <taxon>Bacteria</taxon>
        <taxon>Pseudomonadati</taxon>
        <taxon>Pseudomonadota</taxon>
        <taxon>Gammaproteobacteria</taxon>
        <taxon>Chromatiales</taxon>
        <taxon>Sedimenticolaceae</taxon>
        <taxon>Sedimenticola</taxon>
    </lineage>
</organism>
<keyword evidence="3" id="KW-1003">Cell membrane</keyword>
<dbReference type="PROSITE" id="PS50113">
    <property type="entry name" value="PAC"/>
    <property type="match status" value="1"/>
</dbReference>
<feature type="transmembrane region" description="Helical" evidence="7">
    <location>
        <begin position="348"/>
        <end position="369"/>
    </location>
</feature>
<evidence type="ECO:0000259" key="11">
    <source>
        <dbReference type="PROSITE" id="PS50887"/>
    </source>
</evidence>
<dbReference type="Proteomes" id="UP000886251">
    <property type="component" value="Unassembled WGS sequence"/>
</dbReference>
<dbReference type="InterPro" id="IPR000014">
    <property type="entry name" value="PAS"/>
</dbReference>
<dbReference type="InterPro" id="IPR043128">
    <property type="entry name" value="Rev_trsase/Diguanyl_cyclase"/>
</dbReference>
<keyword evidence="6 7" id="KW-0472">Membrane</keyword>
<dbReference type="PROSITE" id="PS50112">
    <property type="entry name" value="PAS"/>
    <property type="match status" value="1"/>
</dbReference>
<comment type="cofactor">
    <cofactor evidence="1">
        <name>Mg(2+)</name>
        <dbReference type="ChEBI" id="CHEBI:18420"/>
    </cofactor>
</comment>
<dbReference type="PROSITE" id="PS50887">
    <property type="entry name" value="GGDEF"/>
    <property type="match status" value="1"/>
</dbReference>
<feature type="domain" description="PAC" evidence="9">
    <location>
        <begin position="451"/>
        <end position="503"/>
    </location>
</feature>
<dbReference type="CDD" id="cd01949">
    <property type="entry name" value="GGDEF"/>
    <property type="match status" value="1"/>
</dbReference>
<dbReference type="InterPro" id="IPR000160">
    <property type="entry name" value="GGDEF_dom"/>
</dbReference>
<accession>A0A831RMU9</accession>
<dbReference type="InterPro" id="IPR029787">
    <property type="entry name" value="Nucleotide_cyclase"/>
</dbReference>
<evidence type="ECO:0000256" key="4">
    <source>
        <dbReference type="ARBA" id="ARBA00022692"/>
    </source>
</evidence>
<evidence type="ECO:0000256" key="5">
    <source>
        <dbReference type="ARBA" id="ARBA00022989"/>
    </source>
</evidence>
<dbReference type="SUPFAM" id="SSF55073">
    <property type="entry name" value="Nucleotide cyclase"/>
    <property type="match status" value="1"/>
</dbReference>
<feature type="transmembrane region" description="Helical" evidence="7">
    <location>
        <begin position="319"/>
        <end position="336"/>
    </location>
</feature>
<evidence type="ECO:0000256" key="1">
    <source>
        <dbReference type="ARBA" id="ARBA00001946"/>
    </source>
</evidence>
<dbReference type="SMART" id="SM00052">
    <property type="entry name" value="EAL"/>
    <property type="match status" value="1"/>
</dbReference>
<dbReference type="Gene3D" id="3.20.20.450">
    <property type="entry name" value="EAL domain"/>
    <property type="match status" value="1"/>
</dbReference>
<dbReference type="EMBL" id="DRKP01000181">
    <property type="protein sequence ID" value="HEB97583.1"/>
    <property type="molecule type" value="Genomic_DNA"/>
</dbReference>
<dbReference type="Pfam" id="PF05231">
    <property type="entry name" value="MASE1"/>
    <property type="match status" value="1"/>
</dbReference>
<dbReference type="PROSITE" id="PS50883">
    <property type="entry name" value="EAL"/>
    <property type="match status" value="1"/>
</dbReference>
<feature type="transmembrane region" description="Helical" evidence="7">
    <location>
        <begin position="91"/>
        <end position="111"/>
    </location>
</feature>
<evidence type="ECO:0000313" key="12">
    <source>
        <dbReference type="EMBL" id="HEB97583.1"/>
    </source>
</evidence>
<feature type="transmembrane region" description="Helical" evidence="7">
    <location>
        <begin position="139"/>
        <end position="156"/>
    </location>
</feature>
<keyword evidence="5 7" id="KW-1133">Transmembrane helix</keyword>
<gene>
    <name evidence="12" type="ORF">ENI96_14270</name>
</gene>
<evidence type="ECO:0000256" key="3">
    <source>
        <dbReference type="ARBA" id="ARBA00022475"/>
    </source>
</evidence>
<feature type="domain" description="GGDEF" evidence="11">
    <location>
        <begin position="535"/>
        <end position="668"/>
    </location>
</feature>
<dbReference type="SUPFAM" id="SSF55785">
    <property type="entry name" value="PYP-like sensor domain (PAS domain)"/>
    <property type="match status" value="1"/>
</dbReference>
<evidence type="ECO:0000256" key="6">
    <source>
        <dbReference type="ARBA" id="ARBA00023136"/>
    </source>
</evidence>
<evidence type="ECO:0000259" key="10">
    <source>
        <dbReference type="PROSITE" id="PS50883"/>
    </source>
</evidence>
<sequence>MRLSHRLGQAQPRCPVRQLGQSADAHRLRSVGAGGQAVVHCPRIGYRRGVSCHTVVGGAPPGTTIRDRDSWTGSAGDHVDRMMKSANAPGIPAWLVYGILYFSSAYLGLQLATVEGIISPVWFAAGFALAGVLLHGYRVLPGIWLGGMGALLLHGLHPVGSAAIAFGEMLEALIGALLISRIAATHKLLVNTRNFLYLLLFGVLIAPLFSAAIGIGTLYLTQQLNGDQIAGSLATWWVGDATGVILIAPLILAWRTQPRCDLSARRGEIVALVLTTLLVCYLVFGNLLPPRFYDYPISYLPLAVMAWTVLRFRHRATTAILLLVAGSAFSGTYLGYGPFVQGNPTDTFVVLQLYVVSFSATALTVKAILSERQQAMNRLALAARVITHSPDGIIVTDPQGIILSANPAFFRNTGFTRQETIGSSIRKLTSVHHSADFFTSIWKQLRSTGHWEGEIWNRNSNGEILPQWLNINAIREASGKVTHYLGLYSDISRQKQVQERIHRLAYYDALTGLPNRQLFTDRLNQALKYSGRHNSRLALFFLDLDRFKNINDTLGHSIGDTVLQMTAERLTKCVRQTDTLARLGGDEFTIIIQDVNEDFDAILVAEKVVNAFREPLLVEDHELYVTPSIGISLYPDDGSDSEELIKHADTAMYRAKELGGNGFQFFAADMSDPIRWNLTVENALRRAVEQGTIQVVYQPQFDLRSGNIIGLEALARWHYKGPEETPPEVFIKVAEDTGLIHRLGDQILETACRQTMRWIKEGITGLKVSINISPLQLKQGDFTERLRRIVENSGVAPHQIELEITEGSLMENAGIMEGLLNLLSVQGFQIAIDDFGTGYSSLSYLKRLSIDRIKIDKSFIRETPHNHNDTAICRAIISMAHSLKLKVIAEGVETEEQMEFLRQERCDEVQGYIYSQAVGPKEVSEMIRQGYWNVRSEENGD</sequence>
<dbReference type="Pfam" id="PF00989">
    <property type="entry name" value="PAS"/>
    <property type="match status" value="1"/>
</dbReference>
<dbReference type="FunFam" id="3.30.70.270:FF:000001">
    <property type="entry name" value="Diguanylate cyclase domain protein"/>
    <property type="match status" value="1"/>
</dbReference>
<keyword evidence="4 7" id="KW-0812">Transmembrane</keyword>
<dbReference type="AlphaFoldDB" id="A0A831RMU9"/>
<protein>
    <submittedName>
        <fullName evidence="12">EAL domain-containing protein</fullName>
    </submittedName>
</protein>
<dbReference type="CDD" id="cd01948">
    <property type="entry name" value="EAL"/>
    <property type="match status" value="1"/>
</dbReference>
<evidence type="ECO:0000259" key="9">
    <source>
        <dbReference type="PROSITE" id="PS50113"/>
    </source>
</evidence>
<evidence type="ECO:0000256" key="7">
    <source>
        <dbReference type="SAM" id="Phobius"/>
    </source>
</evidence>
<feature type="domain" description="PAS" evidence="8">
    <location>
        <begin position="378"/>
        <end position="436"/>
    </location>
</feature>
<evidence type="ECO:0000259" key="8">
    <source>
        <dbReference type="PROSITE" id="PS50112"/>
    </source>
</evidence>
<dbReference type="SMART" id="SM00267">
    <property type="entry name" value="GGDEF"/>
    <property type="match status" value="1"/>
</dbReference>
<dbReference type="InterPro" id="IPR052155">
    <property type="entry name" value="Biofilm_reg_signaling"/>
</dbReference>
<feature type="transmembrane region" description="Helical" evidence="7">
    <location>
        <begin position="117"/>
        <end position="134"/>
    </location>
</feature>
<dbReference type="SMART" id="SM00091">
    <property type="entry name" value="PAS"/>
    <property type="match status" value="1"/>
</dbReference>
<proteinExistence type="predicted"/>
<dbReference type="PANTHER" id="PTHR44757">
    <property type="entry name" value="DIGUANYLATE CYCLASE DGCP"/>
    <property type="match status" value="1"/>
</dbReference>
<dbReference type="CDD" id="cd00130">
    <property type="entry name" value="PAS"/>
    <property type="match status" value="1"/>
</dbReference>